<evidence type="ECO:0000313" key="5">
    <source>
        <dbReference type="Proteomes" id="UP001515500"/>
    </source>
</evidence>
<dbReference type="GO" id="GO:0016042">
    <property type="term" value="P:lipid catabolic process"/>
    <property type="evidence" value="ECO:0007669"/>
    <property type="project" value="UniProtKB-KW"/>
</dbReference>
<keyword evidence="3" id="KW-0442">Lipid degradation</keyword>
<dbReference type="AlphaFoldDB" id="A0AB40C8N6"/>
<keyword evidence="4" id="KW-0732">Signal</keyword>
<evidence type="ECO:0000256" key="3">
    <source>
        <dbReference type="ARBA" id="ARBA00022963"/>
    </source>
</evidence>
<keyword evidence="3" id="KW-0443">Lipid metabolism</keyword>
<dbReference type="GO" id="GO:0016788">
    <property type="term" value="F:hydrolase activity, acting on ester bonds"/>
    <property type="evidence" value="ECO:0007669"/>
    <property type="project" value="InterPro"/>
</dbReference>
<keyword evidence="5" id="KW-1185">Reference proteome</keyword>
<protein>
    <submittedName>
        <fullName evidence="6">GDSL esterase/lipase At2g23540-like</fullName>
    </submittedName>
</protein>
<dbReference type="GeneID" id="120273599"/>
<keyword evidence="2" id="KW-0378">Hydrolase</keyword>
<comment type="similarity">
    <text evidence="1">Belongs to the 'GDSL' lipolytic enzyme family.</text>
</comment>
<feature type="signal peptide" evidence="4">
    <location>
        <begin position="1"/>
        <end position="19"/>
    </location>
</feature>
<dbReference type="Pfam" id="PF00657">
    <property type="entry name" value="Lipase_GDSL"/>
    <property type="match status" value="1"/>
</dbReference>
<dbReference type="Proteomes" id="UP001515500">
    <property type="component" value="Chromosome 12"/>
</dbReference>
<dbReference type="InterPro" id="IPR036514">
    <property type="entry name" value="SGNH_hydro_sf"/>
</dbReference>
<proteinExistence type="inferred from homology"/>
<dbReference type="PANTHER" id="PTHR45648">
    <property type="entry name" value="GDSL LIPASE/ACYLHYDROLASE FAMILY PROTEIN (AFU_ORTHOLOGUE AFUA_4G14700)"/>
    <property type="match status" value="1"/>
</dbReference>
<dbReference type="RefSeq" id="XP_039136193.1">
    <property type="nucleotide sequence ID" value="XM_039280259.1"/>
</dbReference>
<dbReference type="InterPro" id="IPR035669">
    <property type="entry name" value="SGNH_plant_lipase-like"/>
</dbReference>
<evidence type="ECO:0000256" key="4">
    <source>
        <dbReference type="SAM" id="SignalP"/>
    </source>
</evidence>
<evidence type="ECO:0000256" key="2">
    <source>
        <dbReference type="ARBA" id="ARBA00022801"/>
    </source>
</evidence>
<dbReference type="Gene3D" id="3.40.50.1110">
    <property type="entry name" value="SGNH hydrolase"/>
    <property type="match status" value="1"/>
</dbReference>
<evidence type="ECO:0000256" key="1">
    <source>
        <dbReference type="ARBA" id="ARBA00008668"/>
    </source>
</evidence>
<dbReference type="InterPro" id="IPR051058">
    <property type="entry name" value="GDSL_Est/Lipase"/>
</dbReference>
<name>A0AB40C8N6_DIOCR</name>
<gene>
    <name evidence="6" type="primary">LOC120273599</name>
</gene>
<evidence type="ECO:0000313" key="6">
    <source>
        <dbReference type="RefSeq" id="XP_039136193.1"/>
    </source>
</evidence>
<dbReference type="CDD" id="cd01837">
    <property type="entry name" value="SGNH_plant_lipase_like"/>
    <property type="match status" value="1"/>
</dbReference>
<accession>A0AB40C8N6</accession>
<feature type="chain" id="PRO_5044275275" evidence="4">
    <location>
        <begin position="20"/>
        <end position="362"/>
    </location>
</feature>
<sequence length="362" mass="40157">MAILYWVLVWAMVAVAGKGQKTIPVSFVFGDSLVDAGNNNYLNTLSRADIPPNGIDFKASNGQPTGRYTNGRTIADIILEELGQKIYPQPFLAPDTTGSSILHGVNYASGGGGIMNQTGRIFINRLGLEVQVDFFNITRQQLDEVLGQEQAKEFLSKAIFSISIGSNDFLNNYLLPVFSVGERILETPDEFVDNLIEGLRDQLVRLYKLDARKFVVGNVGPLGCIPYQKTINQADEDECVSLPNQLAMQYNEKFKDLMNELNQRLPGAKFVIANVYDVVMELITNYQHYGFESASVSCCRNGPFSGIVPCGPTSSMCADRSKYLFWDPYHPSEAANLIVAKFLVDGDNKYISPINIRQLVHL</sequence>
<dbReference type="InterPro" id="IPR001087">
    <property type="entry name" value="GDSL"/>
</dbReference>
<dbReference type="SUPFAM" id="SSF52266">
    <property type="entry name" value="SGNH hydrolase"/>
    <property type="match status" value="1"/>
</dbReference>
<reference evidence="6" key="1">
    <citation type="submission" date="2025-08" db="UniProtKB">
        <authorList>
            <consortium name="RefSeq"/>
        </authorList>
    </citation>
    <scope>IDENTIFICATION</scope>
</reference>
<dbReference type="PANTHER" id="PTHR45648:SF1">
    <property type="entry name" value="GDSL ESTERASE_LIPASE"/>
    <property type="match status" value="1"/>
</dbReference>
<organism evidence="5 6">
    <name type="scientific">Dioscorea cayennensis subsp. rotundata</name>
    <name type="common">White Guinea yam</name>
    <name type="synonym">Dioscorea rotundata</name>
    <dbReference type="NCBI Taxonomy" id="55577"/>
    <lineage>
        <taxon>Eukaryota</taxon>
        <taxon>Viridiplantae</taxon>
        <taxon>Streptophyta</taxon>
        <taxon>Embryophyta</taxon>
        <taxon>Tracheophyta</taxon>
        <taxon>Spermatophyta</taxon>
        <taxon>Magnoliopsida</taxon>
        <taxon>Liliopsida</taxon>
        <taxon>Dioscoreales</taxon>
        <taxon>Dioscoreaceae</taxon>
        <taxon>Dioscorea</taxon>
    </lineage>
</organism>